<dbReference type="EMBL" id="CP016397">
    <property type="protein sequence ID" value="ASQ46174.1"/>
    <property type="molecule type" value="Genomic_DNA"/>
</dbReference>
<dbReference type="OrthoDB" id="9950991at2"/>
<dbReference type="Proteomes" id="UP000201728">
    <property type="component" value="Chromosome"/>
</dbReference>
<gene>
    <name evidence="2" type="ORF">clem_08110</name>
</gene>
<keyword evidence="3" id="KW-1185">Reference proteome</keyword>
<feature type="region of interest" description="Disordered" evidence="1">
    <location>
        <begin position="42"/>
        <end position="91"/>
    </location>
</feature>
<sequence>MKRKTIFLGVVIGFFVNSHILLADHSSHRQFSAAKVPAAGANMPPGLQKQGMPKGLIEKTPYGWSKGEKKGWNQPAVPHKSGLGTQKRHKK</sequence>
<protein>
    <submittedName>
        <fullName evidence="2">Uncharacterized protein</fullName>
    </submittedName>
</protein>
<evidence type="ECO:0000313" key="2">
    <source>
        <dbReference type="EMBL" id="ASQ46174.1"/>
    </source>
</evidence>
<name>A0A222P2T3_9GAMM</name>
<reference evidence="3" key="1">
    <citation type="submission" date="2016-07" db="EMBL/GenBank/DDBJ databases">
        <authorList>
            <person name="Florea S."/>
            <person name="Webb J.S."/>
            <person name="Jaromczyk J."/>
            <person name="Schardl C.L."/>
        </authorList>
    </citation>
    <scope>NUCLEOTIDE SEQUENCE [LARGE SCALE GENOMIC DNA]</scope>
    <source>
        <strain evidence="3">CDC-D5610</strain>
    </source>
</reference>
<evidence type="ECO:0000256" key="1">
    <source>
        <dbReference type="SAM" id="MobiDB-lite"/>
    </source>
</evidence>
<proteinExistence type="predicted"/>
<dbReference type="KEGG" id="lcd:clem_08110"/>
<evidence type="ECO:0000313" key="3">
    <source>
        <dbReference type="Proteomes" id="UP000201728"/>
    </source>
</evidence>
<accession>A0A222P2T3</accession>
<dbReference type="AlphaFoldDB" id="A0A222P2T3"/>
<organism evidence="2 3">
    <name type="scientific">Legionella clemsonensis</name>
    <dbReference type="NCBI Taxonomy" id="1867846"/>
    <lineage>
        <taxon>Bacteria</taxon>
        <taxon>Pseudomonadati</taxon>
        <taxon>Pseudomonadota</taxon>
        <taxon>Gammaproteobacteria</taxon>
        <taxon>Legionellales</taxon>
        <taxon>Legionellaceae</taxon>
        <taxon>Legionella</taxon>
    </lineage>
</organism>
<dbReference type="RefSeq" id="WP_094091152.1">
    <property type="nucleotide sequence ID" value="NZ_CP016397.1"/>
</dbReference>